<dbReference type="Gene3D" id="3.40.50.1380">
    <property type="entry name" value="Methylglyoxal synthase-like domain"/>
    <property type="match status" value="1"/>
</dbReference>
<dbReference type="InterPro" id="IPR011607">
    <property type="entry name" value="MGS-like_dom"/>
</dbReference>
<gene>
    <name evidence="12" type="primary">Cnig_chr_IV.g14864</name>
    <name evidence="12" type="ORF">B9Z55_014864</name>
</gene>
<dbReference type="Pfam" id="PF01808">
    <property type="entry name" value="AICARFT_IMPCHas"/>
    <property type="match status" value="1"/>
</dbReference>
<dbReference type="SMART" id="SM00851">
    <property type="entry name" value="MGS"/>
    <property type="match status" value="1"/>
</dbReference>
<reference evidence="13" key="1">
    <citation type="submission" date="2017-10" db="EMBL/GenBank/DDBJ databases">
        <title>Rapid genome shrinkage in a self-fertile nematode reveals novel sperm competition proteins.</title>
        <authorList>
            <person name="Yin D."/>
            <person name="Schwarz E.M."/>
            <person name="Thomas C.G."/>
            <person name="Felde R.L."/>
            <person name="Korf I.F."/>
            <person name="Cutter A.D."/>
            <person name="Schartner C.M."/>
            <person name="Ralston E.J."/>
            <person name="Meyer B.J."/>
            <person name="Haag E.S."/>
        </authorList>
    </citation>
    <scope>NUCLEOTIDE SEQUENCE [LARGE SCALE GENOMIC DNA]</scope>
    <source>
        <strain evidence="13">JU1422</strain>
    </source>
</reference>
<comment type="subunit">
    <text evidence="8">Homodimer. Associates with internalized INSR complexes on Golgi/endosomal membranes. Interacts with INSR; ATIC together with PRKAA2/AMPK2 and HACD3/PTPLAD1 is proposed to be part of a signaling network regulating INSR autophosphorylation and endocytosis.</text>
</comment>
<evidence type="ECO:0000256" key="1">
    <source>
        <dbReference type="ARBA" id="ARBA00000945"/>
    </source>
</evidence>
<dbReference type="Proteomes" id="UP000230233">
    <property type="component" value="Chromosome IV"/>
</dbReference>
<dbReference type="STRING" id="1611254.A0A2G5U7L8"/>
<dbReference type="SUPFAM" id="SSF52335">
    <property type="entry name" value="Methylglyoxal synthase-like"/>
    <property type="match status" value="1"/>
</dbReference>
<proteinExistence type="predicted"/>
<evidence type="ECO:0000256" key="10">
    <source>
        <dbReference type="ARBA" id="ARBA00048341"/>
    </source>
</evidence>
<dbReference type="Pfam" id="PF02142">
    <property type="entry name" value="MGS"/>
    <property type="match status" value="1"/>
</dbReference>
<organism evidence="12 13">
    <name type="scientific">Caenorhabditis nigoni</name>
    <dbReference type="NCBI Taxonomy" id="1611254"/>
    <lineage>
        <taxon>Eukaryota</taxon>
        <taxon>Metazoa</taxon>
        <taxon>Ecdysozoa</taxon>
        <taxon>Nematoda</taxon>
        <taxon>Chromadorea</taxon>
        <taxon>Rhabditida</taxon>
        <taxon>Rhabditina</taxon>
        <taxon>Rhabditomorpha</taxon>
        <taxon>Rhabditoidea</taxon>
        <taxon>Rhabditidae</taxon>
        <taxon>Peloderinae</taxon>
        <taxon>Caenorhabditis</taxon>
    </lineage>
</organism>
<comment type="catalytic activity">
    <reaction evidence="10">
        <text>IMP + H2O = 5-formamido-1-(5-phospho-D-ribosyl)imidazole-4-carboxamide</text>
        <dbReference type="Rhea" id="RHEA:18445"/>
        <dbReference type="ChEBI" id="CHEBI:15377"/>
        <dbReference type="ChEBI" id="CHEBI:58053"/>
        <dbReference type="ChEBI" id="CHEBI:58467"/>
        <dbReference type="EC" id="3.5.4.10"/>
    </reaction>
    <physiologicalReaction direction="right-to-left" evidence="10">
        <dbReference type="Rhea" id="RHEA:18447"/>
    </physiologicalReaction>
</comment>
<keyword evidence="4" id="KW-0658">Purine biosynthesis</keyword>
<dbReference type="CDD" id="cd01421">
    <property type="entry name" value="IMPCH"/>
    <property type="match status" value="1"/>
</dbReference>
<evidence type="ECO:0000256" key="2">
    <source>
        <dbReference type="ARBA" id="ARBA00017905"/>
    </source>
</evidence>
<evidence type="ECO:0000256" key="5">
    <source>
        <dbReference type="ARBA" id="ARBA00022801"/>
    </source>
</evidence>
<evidence type="ECO:0000313" key="13">
    <source>
        <dbReference type="Proteomes" id="UP000230233"/>
    </source>
</evidence>
<dbReference type="PROSITE" id="PS51855">
    <property type="entry name" value="MGS"/>
    <property type="match status" value="1"/>
</dbReference>
<dbReference type="GO" id="GO:0004643">
    <property type="term" value="F:phosphoribosylaminoimidazolecarboxamide formyltransferase activity"/>
    <property type="evidence" value="ECO:0007669"/>
    <property type="project" value="UniProtKB-EC"/>
</dbReference>
<name>A0A2G5U7L8_9PELO</name>
<sequence length="226" mass="25030">MWHIEFYKTIHLIQYIDELCEMADGKTLAIISVSDKTGLIPLAEGLVSSGLVLVASGGTAKAIRDHGINVHDVADITKFPEMLGGRVKTLHPAVHGGILARDSESDRKDLETHNISFVSVVVCNLYPFKKTVQHTNCSVEEAVENIDIGGVTLLRAAAKNHERVSVICDPADYDNILSELKSGGTTRERRQLLALKETFQDIRKSKIFQTTVFSVLNSLIMYFQTY</sequence>
<dbReference type="AlphaFoldDB" id="A0A2G5U7L8"/>
<dbReference type="PANTHER" id="PTHR11692">
    <property type="entry name" value="BIFUNCTIONAL PURINE BIOSYNTHESIS PROTEIN PURH"/>
    <property type="match status" value="1"/>
</dbReference>
<dbReference type="InterPro" id="IPR036914">
    <property type="entry name" value="MGS-like_dom_sf"/>
</dbReference>
<keyword evidence="6" id="KW-0511">Multifunctional enzyme</keyword>
<dbReference type="GO" id="GO:0005829">
    <property type="term" value="C:cytosol"/>
    <property type="evidence" value="ECO:0007669"/>
    <property type="project" value="TreeGrafter"/>
</dbReference>
<keyword evidence="13" id="KW-1185">Reference proteome</keyword>
<dbReference type="GO" id="GO:0003937">
    <property type="term" value="F:IMP cyclohydrolase activity"/>
    <property type="evidence" value="ECO:0007669"/>
    <property type="project" value="UniProtKB-EC"/>
</dbReference>
<evidence type="ECO:0000256" key="9">
    <source>
        <dbReference type="ARBA" id="ARBA00047515"/>
    </source>
</evidence>
<evidence type="ECO:0000256" key="3">
    <source>
        <dbReference type="ARBA" id="ARBA00022679"/>
    </source>
</evidence>
<comment type="catalytic activity">
    <reaction evidence="9">
        <text>(6R)-10-formyltetrahydrofolate + 5-amino-1-(5-phospho-beta-D-ribosyl)imidazole-4-carboxamide = 5-formamido-1-(5-phospho-D-ribosyl)imidazole-4-carboxamide + (6S)-5,6,7,8-tetrahydrofolate</text>
        <dbReference type="Rhea" id="RHEA:22192"/>
        <dbReference type="ChEBI" id="CHEBI:57453"/>
        <dbReference type="ChEBI" id="CHEBI:58467"/>
        <dbReference type="ChEBI" id="CHEBI:58475"/>
        <dbReference type="ChEBI" id="CHEBI:195366"/>
        <dbReference type="EC" id="2.1.2.3"/>
    </reaction>
    <physiologicalReaction direction="left-to-right" evidence="9">
        <dbReference type="Rhea" id="RHEA:22193"/>
    </physiologicalReaction>
</comment>
<keyword evidence="3" id="KW-0808">Transferase</keyword>
<keyword evidence="5" id="KW-0378">Hydrolase</keyword>
<evidence type="ECO:0000313" key="12">
    <source>
        <dbReference type="EMBL" id="PIC35540.1"/>
    </source>
</evidence>
<dbReference type="PANTHER" id="PTHR11692:SF0">
    <property type="entry name" value="BIFUNCTIONAL PURINE BIOSYNTHESIS PROTEIN ATIC"/>
    <property type="match status" value="1"/>
</dbReference>
<dbReference type="FunFam" id="3.40.50.1380:FF:000001">
    <property type="entry name" value="Bifunctional purine biosynthesis protein PurH"/>
    <property type="match status" value="1"/>
</dbReference>
<feature type="domain" description="MGS-like" evidence="11">
    <location>
        <begin position="20"/>
        <end position="168"/>
    </location>
</feature>
<comment type="caution">
    <text evidence="12">The sequence shown here is derived from an EMBL/GenBank/DDBJ whole genome shotgun (WGS) entry which is preliminary data.</text>
</comment>
<dbReference type="GO" id="GO:0006189">
    <property type="term" value="P:'de novo' IMP biosynthetic process"/>
    <property type="evidence" value="ECO:0007669"/>
    <property type="project" value="TreeGrafter"/>
</dbReference>
<evidence type="ECO:0000256" key="8">
    <source>
        <dbReference type="ARBA" id="ARBA00046691"/>
    </source>
</evidence>
<evidence type="ECO:0000256" key="4">
    <source>
        <dbReference type="ARBA" id="ARBA00022755"/>
    </source>
</evidence>
<accession>A0A2G5U7L8</accession>
<dbReference type="EMBL" id="PDUG01000004">
    <property type="protein sequence ID" value="PIC35540.1"/>
    <property type="molecule type" value="Genomic_DNA"/>
</dbReference>
<protein>
    <recommendedName>
        <fullName evidence="2">Bifunctional purine biosynthesis protein ATIC</fullName>
    </recommendedName>
    <alternativeName>
        <fullName evidence="7">AICAR transformylase/inosine monophosphate cyclohydrolase</fullName>
    </alternativeName>
</protein>
<evidence type="ECO:0000256" key="7">
    <source>
        <dbReference type="ARBA" id="ARBA00032307"/>
    </source>
</evidence>
<dbReference type="OrthoDB" id="6017153at2759"/>
<comment type="catalytic activity">
    <reaction evidence="1">
        <text>10-formyldihydrofolate + 5-amino-1-(5-phospho-beta-D-ribosyl)imidazole-4-carboxamide = 5-formamido-1-(5-phospho-D-ribosyl)imidazole-4-carboxamide + 7,8-dihydrofolate</text>
        <dbReference type="Rhea" id="RHEA:59144"/>
        <dbReference type="ChEBI" id="CHEBI:57451"/>
        <dbReference type="ChEBI" id="CHEBI:57452"/>
        <dbReference type="ChEBI" id="CHEBI:58467"/>
        <dbReference type="ChEBI" id="CHEBI:58475"/>
    </reaction>
    <physiologicalReaction direction="left-to-right" evidence="1">
        <dbReference type="Rhea" id="RHEA:59145"/>
    </physiologicalReaction>
</comment>
<evidence type="ECO:0000259" key="11">
    <source>
        <dbReference type="PROSITE" id="PS51855"/>
    </source>
</evidence>
<evidence type="ECO:0000256" key="6">
    <source>
        <dbReference type="ARBA" id="ARBA00023268"/>
    </source>
</evidence>
<dbReference type="InterPro" id="IPR002695">
    <property type="entry name" value="PurH-like"/>
</dbReference>